<dbReference type="InterPro" id="IPR001810">
    <property type="entry name" value="F-box_dom"/>
</dbReference>
<feature type="transmembrane region" description="Helical" evidence="2">
    <location>
        <begin position="403"/>
        <end position="427"/>
    </location>
</feature>
<feature type="region of interest" description="Disordered" evidence="1">
    <location>
        <begin position="162"/>
        <end position="197"/>
    </location>
</feature>
<feature type="compositionally biased region" description="Basic residues" evidence="1">
    <location>
        <begin position="171"/>
        <end position="191"/>
    </location>
</feature>
<evidence type="ECO:0000256" key="1">
    <source>
        <dbReference type="SAM" id="MobiDB-lite"/>
    </source>
</evidence>
<evidence type="ECO:0000256" key="2">
    <source>
        <dbReference type="SAM" id="Phobius"/>
    </source>
</evidence>
<sequence length="542" mass="63918">MRSLVEHVNREEVFSLIQPQPQPQPNKKKEIAFRKTDRNYFEYLPDELLLNIFSNLKPLHLGYCFLVNRQFSAVSNDSSLWYSILKKNQKYLDFQEIEINEFNSIITKKKLGLVEFFRKQKKAKKKDPLYNLDLGDGLTDFETEDHLIIPALGDHSTGYSLNNNLDLRNNQTHKKKNKTKNKSKNKNKNKNLNKNNGLYDGLFNSSDEEDHVANNYKEIDPINLPYLIQNNPRIVAVMQLNKLYEARELAKQEAILKEKRKNITTTKKKIFNFYTSWFFFTISCPLTVATSVVKLDGMLSLKWSFLLIPLWISLIFLIIRIFMSVLSIGFREPFYEASLIIILSVVAILILLFVKLDWYPKILYLYPFLILIFIIGAILYYIIQDHKERKKSSLDLLSDYFLLHYLVYFYVLIFLFAVVSFFLLIVLKSDLKIKISLHQIFLPLFIGELVIFAVTIIFTILKIFNVTIPINMNRLSWLFSLIGLPFFILSLLIYLKLSKYFNYSWFIILLPLIIPASIVELVFFFRFFLRIKEKCCYNQDNI</sequence>
<keyword evidence="2" id="KW-0472">Membrane</keyword>
<feature type="transmembrane region" description="Helical" evidence="2">
    <location>
        <begin position="503"/>
        <end position="529"/>
    </location>
</feature>
<evidence type="ECO:0000313" key="5">
    <source>
        <dbReference type="Proteomes" id="UP001146793"/>
    </source>
</evidence>
<feature type="transmembrane region" description="Helical" evidence="2">
    <location>
        <begin position="303"/>
        <end position="322"/>
    </location>
</feature>
<accession>A0AAV7YJC5</accession>
<protein>
    <submittedName>
        <fullName evidence="4">F-box only protein</fullName>
    </submittedName>
</protein>
<name>A0AAV7YJC5_9EUKA</name>
<organism evidence="4 5">
    <name type="scientific">Anaeramoeba flamelloides</name>
    <dbReference type="NCBI Taxonomy" id="1746091"/>
    <lineage>
        <taxon>Eukaryota</taxon>
        <taxon>Metamonada</taxon>
        <taxon>Anaeramoebidae</taxon>
        <taxon>Anaeramoeba</taxon>
    </lineage>
</organism>
<evidence type="ECO:0000259" key="3">
    <source>
        <dbReference type="PROSITE" id="PS50181"/>
    </source>
</evidence>
<proteinExistence type="predicted"/>
<feature type="domain" description="F-box" evidence="3">
    <location>
        <begin position="38"/>
        <end position="84"/>
    </location>
</feature>
<keyword evidence="2" id="KW-1133">Transmembrane helix</keyword>
<feature type="transmembrane region" description="Helical" evidence="2">
    <location>
        <begin position="334"/>
        <end position="356"/>
    </location>
</feature>
<feature type="transmembrane region" description="Helical" evidence="2">
    <location>
        <begin position="439"/>
        <end position="464"/>
    </location>
</feature>
<gene>
    <name evidence="4" type="ORF">M0812_24925</name>
</gene>
<dbReference type="Gene3D" id="1.20.1280.50">
    <property type="match status" value="1"/>
</dbReference>
<keyword evidence="2" id="KW-0812">Transmembrane</keyword>
<feature type="transmembrane region" description="Helical" evidence="2">
    <location>
        <begin position="270"/>
        <end position="291"/>
    </location>
</feature>
<dbReference type="Proteomes" id="UP001146793">
    <property type="component" value="Unassembled WGS sequence"/>
</dbReference>
<comment type="caution">
    <text evidence="4">The sequence shown here is derived from an EMBL/GenBank/DDBJ whole genome shotgun (WGS) entry which is preliminary data.</text>
</comment>
<dbReference type="Pfam" id="PF12937">
    <property type="entry name" value="F-box-like"/>
    <property type="match status" value="1"/>
</dbReference>
<dbReference type="AlphaFoldDB" id="A0AAV7YJC5"/>
<evidence type="ECO:0000313" key="4">
    <source>
        <dbReference type="EMBL" id="KAJ3429569.1"/>
    </source>
</evidence>
<dbReference type="SUPFAM" id="SSF81383">
    <property type="entry name" value="F-box domain"/>
    <property type="match status" value="1"/>
</dbReference>
<feature type="transmembrane region" description="Helical" evidence="2">
    <location>
        <begin position="476"/>
        <end position="497"/>
    </location>
</feature>
<feature type="transmembrane region" description="Helical" evidence="2">
    <location>
        <begin position="362"/>
        <end position="383"/>
    </location>
</feature>
<dbReference type="EMBL" id="JANTQA010000057">
    <property type="protein sequence ID" value="KAJ3429569.1"/>
    <property type="molecule type" value="Genomic_DNA"/>
</dbReference>
<dbReference type="SMART" id="SM00256">
    <property type="entry name" value="FBOX"/>
    <property type="match status" value="1"/>
</dbReference>
<dbReference type="InterPro" id="IPR036047">
    <property type="entry name" value="F-box-like_dom_sf"/>
</dbReference>
<reference evidence="4" key="1">
    <citation type="submission" date="2022-08" db="EMBL/GenBank/DDBJ databases">
        <title>Novel sulphate-reducing endosymbionts in the free-living metamonad Anaeramoeba.</title>
        <authorList>
            <person name="Jerlstrom-Hultqvist J."/>
            <person name="Cepicka I."/>
            <person name="Gallot-Lavallee L."/>
            <person name="Salas-Leiva D."/>
            <person name="Curtis B.A."/>
            <person name="Zahonova K."/>
            <person name="Pipaliya S."/>
            <person name="Dacks J."/>
            <person name="Roger A.J."/>
        </authorList>
    </citation>
    <scope>NUCLEOTIDE SEQUENCE</scope>
    <source>
        <strain evidence="4">Busselton2</strain>
    </source>
</reference>
<dbReference type="PROSITE" id="PS50181">
    <property type="entry name" value="FBOX"/>
    <property type="match status" value="1"/>
</dbReference>